<comment type="similarity">
    <text evidence="2 8">Belongs to the diaminopimelate epimerase family.</text>
</comment>
<dbReference type="AlphaFoldDB" id="A0A4P9C8R9"/>
<feature type="binding site" evidence="8">
    <location>
        <begin position="222"/>
        <end position="223"/>
    </location>
    <ligand>
        <name>substrate</name>
    </ligand>
</feature>
<dbReference type="PANTHER" id="PTHR31689:SF0">
    <property type="entry name" value="DIAMINOPIMELATE EPIMERASE"/>
    <property type="match status" value="1"/>
</dbReference>
<evidence type="ECO:0000313" key="11">
    <source>
        <dbReference type="Proteomes" id="UP000218387"/>
    </source>
</evidence>
<dbReference type="GO" id="GO:0008837">
    <property type="term" value="F:diaminopimelate epimerase activity"/>
    <property type="evidence" value="ECO:0007669"/>
    <property type="project" value="UniProtKB-UniRule"/>
</dbReference>
<keyword evidence="6 8" id="KW-0413">Isomerase</keyword>
<name>A0A4P9C8R9_EUBML</name>
<comment type="function">
    <text evidence="8">Catalyzes the stereoinversion of LL-2,6-diaminopimelate (L,L-DAP) to meso-diaminopimelate (meso-DAP), a precursor of L-lysine and an essential component of the bacterial peptidoglycan.</text>
</comment>
<dbReference type="EMBL" id="CP029487">
    <property type="protein sequence ID" value="QCT71032.1"/>
    <property type="molecule type" value="Genomic_DNA"/>
</dbReference>
<dbReference type="InterPro" id="IPR001653">
    <property type="entry name" value="DAP_epimerase_DapF"/>
</dbReference>
<evidence type="ECO:0000256" key="8">
    <source>
        <dbReference type="HAMAP-Rule" id="MF_00197"/>
    </source>
</evidence>
<feature type="binding site" evidence="8">
    <location>
        <position position="62"/>
    </location>
    <ligand>
        <name>substrate</name>
    </ligand>
</feature>
<evidence type="ECO:0000256" key="3">
    <source>
        <dbReference type="ARBA" id="ARBA00013080"/>
    </source>
</evidence>
<feature type="binding site" evidence="8">
    <location>
        <position position="11"/>
    </location>
    <ligand>
        <name>substrate</name>
    </ligand>
</feature>
<evidence type="ECO:0000256" key="7">
    <source>
        <dbReference type="ARBA" id="ARBA00051712"/>
    </source>
</evidence>
<feature type="active site" evidence="9">
    <location>
        <position position="71"/>
    </location>
</feature>
<comment type="caution">
    <text evidence="8">Lacks conserved residue(s) required for the propagation of feature annotation.</text>
</comment>
<sequence>MNFTKMQGAGNDFIVINNMDNSIQLPAQLIEAMCRPHFGIGADGLILVEPSESCDVRMNYYNQDGSIAEMCGNGVRCLAKYAADAGIVDASKPFEVETRAGKIGVQVLESYRGVSTIKVSMGSVSFETKDIPVISDKATLLGEKITYKNQELTYGCASMGNPHMAVLVENVDSFPIEEVGPYFEKHAMFPNKCNISFAEVISRDSIAMDTWERGVGRTLACGTGTCATVAVLHRMGLVGSKVHACLSGGDLVIELDGNAVFMTGPAKVVFTGAYEMQVPNEEEALFAALREL</sequence>
<evidence type="ECO:0000256" key="2">
    <source>
        <dbReference type="ARBA" id="ARBA00010219"/>
    </source>
</evidence>
<keyword evidence="11" id="KW-1185">Reference proteome</keyword>
<dbReference type="PANTHER" id="PTHR31689">
    <property type="entry name" value="DIAMINOPIMELATE EPIMERASE, CHLOROPLASTIC"/>
    <property type="match status" value="1"/>
</dbReference>
<keyword evidence="4 8" id="KW-0028">Amino-acid biosynthesis</keyword>
<dbReference type="GO" id="GO:0005829">
    <property type="term" value="C:cytosol"/>
    <property type="evidence" value="ECO:0007669"/>
    <property type="project" value="TreeGrafter"/>
</dbReference>
<dbReference type="EC" id="5.1.1.7" evidence="3 8"/>
<feature type="active site" description="Proton acceptor" evidence="8">
    <location>
        <position position="221"/>
    </location>
</feature>
<evidence type="ECO:0000256" key="6">
    <source>
        <dbReference type="ARBA" id="ARBA00023235"/>
    </source>
</evidence>
<feature type="binding site" evidence="8">
    <location>
        <begin position="212"/>
        <end position="213"/>
    </location>
    <ligand>
        <name>substrate</name>
    </ligand>
</feature>
<dbReference type="HAMAP" id="MF_00197">
    <property type="entry name" value="DAP_epimerase"/>
    <property type="match status" value="1"/>
</dbReference>
<reference evidence="10 11" key="1">
    <citation type="submission" date="2018-05" db="EMBL/GenBank/DDBJ databases">
        <title>Genome comparison of Eubacterium sp.</title>
        <authorList>
            <person name="Feng Y."/>
            <person name="Sanchez-Andrea I."/>
            <person name="Stams A.J.M."/>
            <person name="De Vos W.M."/>
        </authorList>
    </citation>
    <scope>NUCLEOTIDE SEQUENCE [LARGE SCALE GENOMIC DNA]</scope>
    <source>
        <strain evidence="10 11">YI</strain>
    </source>
</reference>
<dbReference type="InterPro" id="IPR018510">
    <property type="entry name" value="DAP_epimerase_AS"/>
</dbReference>
<keyword evidence="5 8" id="KW-0457">Lysine biosynthesis</keyword>
<feature type="site" description="Could be important to modulate the pK values of the two catalytic cysteine residues" evidence="8">
    <location>
        <position position="163"/>
    </location>
</feature>
<dbReference type="KEGG" id="emt:CPZ25_006730"/>
<dbReference type="Proteomes" id="UP000218387">
    <property type="component" value="Chromosome"/>
</dbReference>
<keyword evidence="8" id="KW-0963">Cytoplasm</keyword>
<dbReference type="GO" id="GO:0009089">
    <property type="term" value="P:lysine biosynthetic process via diaminopimelate"/>
    <property type="evidence" value="ECO:0007669"/>
    <property type="project" value="UniProtKB-UniRule"/>
</dbReference>
<feature type="binding site" evidence="8">
    <location>
        <begin position="72"/>
        <end position="73"/>
    </location>
    <ligand>
        <name>substrate</name>
    </ligand>
</feature>
<protein>
    <recommendedName>
        <fullName evidence="3 8">Diaminopimelate epimerase</fullName>
        <shortName evidence="8">DAP epimerase</shortName>
        <ecNumber evidence="3 8">5.1.1.7</ecNumber>
    </recommendedName>
    <alternativeName>
        <fullName evidence="8">PLP-independent amino acid racemase</fullName>
    </alternativeName>
</protein>
<feature type="site" description="Could be important to modulate the pK values of the two catalytic cysteine residues" evidence="8">
    <location>
        <position position="212"/>
    </location>
</feature>
<gene>
    <name evidence="8" type="primary">dapF</name>
    <name evidence="10" type="ORF">CPZ25_006730</name>
</gene>
<evidence type="ECO:0000256" key="5">
    <source>
        <dbReference type="ARBA" id="ARBA00023154"/>
    </source>
</evidence>
<proteinExistence type="inferred from homology"/>
<feature type="active site" description="Proton donor" evidence="8">
    <location>
        <position position="71"/>
    </location>
</feature>
<feature type="binding site" evidence="8">
    <location>
        <position position="161"/>
    </location>
    <ligand>
        <name>substrate</name>
    </ligand>
</feature>
<evidence type="ECO:0000313" key="10">
    <source>
        <dbReference type="EMBL" id="QCT71032.1"/>
    </source>
</evidence>
<accession>A0A4P9C8R9</accession>
<comment type="pathway">
    <text evidence="1 8">Amino-acid biosynthesis; L-lysine biosynthesis via DAP pathway; DL-2,6-diaminopimelate from LL-2,6-diaminopimelate: step 1/1.</text>
</comment>
<dbReference type="Gene3D" id="3.10.310.10">
    <property type="entry name" value="Diaminopimelate Epimerase, Chain A, domain 1"/>
    <property type="match status" value="2"/>
</dbReference>
<dbReference type="UniPathway" id="UPA00034">
    <property type="reaction ID" value="UER00025"/>
</dbReference>
<dbReference type="Pfam" id="PF01678">
    <property type="entry name" value="DAP_epimerase"/>
    <property type="match status" value="2"/>
</dbReference>
<comment type="catalytic activity">
    <reaction evidence="7 8">
        <text>(2S,6S)-2,6-diaminopimelate = meso-2,6-diaminopimelate</text>
        <dbReference type="Rhea" id="RHEA:15393"/>
        <dbReference type="ChEBI" id="CHEBI:57609"/>
        <dbReference type="ChEBI" id="CHEBI:57791"/>
        <dbReference type="EC" id="5.1.1.7"/>
    </reaction>
</comment>
<dbReference type="SUPFAM" id="SSF54506">
    <property type="entry name" value="Diaminopimelate epimerase-like"/>
    <property type="match status" value="2"/>
</dbReference>
<dbReference type="RefSeq" id="WP_074617244.1">
    <property type="nucleotide sequence ID" value="NZ_CABJDW020000003.1"/>
</dbReference>
<evidence type="ECO:0000256" key="1">
    <source>
        <dbReference type="ARBA" id="ARBA00005196"/>
    </source>
</evidence>
<evidence type="ECO:0000256" key="9">
    <source>
        <dbReference type="PROSITE-ProRule" id="PRU10125"/>
    </source>
</evidence>
<evidence type="ECO:0000256" key="4">
    <source>
        <dbReference type="ARBA" id="ARBA00022605"/>
    </source>
</evidence>
<comment type="subunit">
    <text evidence="8">Homodimer.</text>
</comment>
<dbReference type="PROSITE" id="PS01326">
    <property type="entry name" value="DAP_EPIMERASE"/>
    <property type="match status" value="1"/>
</dbReference>
<comment type="subcellular location">
    <subcellularLocation>
        <location evidence="8">Cytoplasm</location>
    </subcellularLocation>
</comment>
<feature type="binding site" evidence="8">
    <location>
        <position position="194"/>
    </location>
    <ligand>
        <name>substrate</name>
    </ligand>
</feature>
<dbReference type="NCBIfam" id="TIGR00652">
    <property type="entry name" value="DapF"/>
    <property type="match status" value="1"/>
</dbReference>
<organism evidence="10 11">
    <name type="scientific">Eubacterium maltosivorans</name>
    <dbReference type="NCBI Taxonomy" id="2041044"/>
    <lineage>
        <taxon>Bacteria</taxon>
        <taxon>Bacillati</taxon>
        <taxon>Bacillota</taxon>
        <taxon>Clostridia</taxon>
        <taxon>Eubacteriales</taxon>
        <taxon>Eubacteriaceae</taxon>
        <taxon>Eubacterium</taxon>
    </lineage>
</organism>